<evidence type="ECO:0000256" key="1">
    <source>
        <dbReference type="SAM" id="Phobius"/>
    </source>
</evidence>
<organism evidence="2 3">
    <name type="scientific">Clostridium botulinum D str. 1873</name>
    <dbReference type="NCBI Taxonomy" id="592027"/>
    <lineage>
        <taxon>Bacteria</taxon>
        <taxon>Bacillati</taxon>
        <taxon>Bacillota</taxon>
        <taxon>Clostridia</taxon>
        <taxon>Eubacteriales</taxon>
        <taxon>Clostridiaceae</taxon>
        <taxon>Clostridium</taxon>
    </lineage>
</organism>
<geneLocation type="plasmid" evidence="2 3">
    <name>pCLG1</name>
</geneLocation>
<proteinExistence type="predicted"/>
<dbReference type="AlphaFoldDB" id="A0A9N7FZ27"/>
<gene>
    <name evidence="2" type="ORF">CLG_0016</name>
</gene>
<keyword evidence="2" id="KW-0614">Plasmid</keyword>
<feature type="transmembrane region" description="Helical" evidence="1">
    <location>
        <begin position="21"/>
        <end position="39"/>
    </location>
</feature>
<evidence type="ECO:0000313" key="2">
    <source>
        <dbReference type="EMBL" id="ACT33622.1"/>
    </source>
</evidence>
<evidence type="ECO:0000313" key="3">
    <source>
        <dbReference type="Proteomes" id="UP000006160"/>
    </source>
</evidence>
<accession>A0A9N7FZ27</accession>
<sequence length="51" mass="6066">MIKKTTISIIRIIYKRIKRKVINMIIFIILIRKNKWGVLKSVQNKGNKKLA</sequence>
<name>A0A9N7FZ27_CLOBO</name>
<protein>
    <submittedName>
        <fullName evidence="2">Uncharacterized protein</fullName>
    </submittedName>
</protein>
<dbReference type="Proteomes" id="UP000006160">
    <property type="component" value="Plasmid pCLG1"/>
</dbReference>
<keyword evidence="1" id="KW-1133">Transmembrane helix</keyword>
<keyword evidence="1" id="KW-0472">Membrane</keyword>
<reference evidence="2 3" key="1">
    <citation type="submission" date="2009-06" db="EMBL/GenBank/DDBJ databases">
        <authorList>
            <person name="Shrivastava S."/>
            <person name="Brinkac L.B."/>
            <person name="Brown J.L."/>
            <person name="Bruce D.B."/>
            <person name="Detter C."/>
            <person name="Green L.D."/>
            <person name="Munk C.A."/>
            <person name="Rogers Y.C."/>
            <person name="Tapia R."/>
            <person name="Saunders E.S."/>
            <person name="Sims D.R."/>
            <person name="Smith L.A."/>
            <person name="Smith T.J."/>
            <person name="Sutton G."/>
            <person name="Brettin T."/>
        </authorList>
    </citation>
    <scope>NUCLEOTIDE SEQUENCE [LARGE SCALE GENOMIC DNA]</scope>
    <source>
        <strain evidence="3">D str. 1873</strain>
        <plasmid evidence="2 3">pCLG1</plasmid>
    </source>
</reference>
<dbReference type="EMBL" id="CP001659">
    <property type="protein sequence ID" value="ACT33622.1"/>
    <property type="molecule type" value="Genomic_DNA"/>
</dbReference>
<keyword evidence="1" id="KW-0812">Transmembrane</keyword>